<proteinExistence type="predicted"/>
<evidence type="ECO:0000313" key="1">
    <source>
        <dbReference type="EMBL" id="GAH48185.1"/>
    </source>
</evidence>
<dbReference type="EMBL" id="BARU01022946">
    <property type="protein sequence ID" value="GAH48185.1"/>
    <property type="molecule type" value="Genomic_DNA"/>
</dbReference>
<organism evidence="1">
    <name type="scientific">marine sediment metagenome</name>
    <dbReference type="NCBI Taxonomy" id="412755"/>
    <lineage>
        <taxon>unclassified sequences</taxon>
        <taxon>metagenomes</taxon>
        <taxon>ecological metagenomes</taxon>
    </lineage>
</organism>
<name>X1GTJ0_9ZZZZ</name>
<comment type="caution">
    <text evidence="1">The sequence shown here is derived from an EMBL/GenBank/DDBJ whole genome shotgun (WGS) entry which is preliminary data.</text>
</comment>
<reference evidence="1" key="1">
    <citation type="journal article" date="2014" name="Front. Microbiol.">
        <title>High frequency of phylogenetically diverse reductive dehalogenase-homologous genes in deep subseafloor sedimentary metagenomes.</title>
        <authorList>
            <person name="Kawai M."/>
            <person name="Futagami T."/>
            <person name="Toyoda A."/>
            <person name="Takaki Y."/>
            <person name="Nishi S."/>
            <person name="Hori S."/>
            <person name="Arai W."/>
            <person name="Tsubouchi T."/>
            <person name="Morono Y."/>
            <person name="Uchiyama I."/>
            <person name="Ito T."/>
            <person name="Fujiyama A."/>
            <person name="Inagaki F."/>
            <person name="Takami H."/>
        </authorList>
    </citation>
    <scope>NUCLEOTIDE SEQUENCE</scope>
    <source>
        <strain evidence="1">Expedition CK06-06</strain>
    </source>
</reference>
<gene>
    <name evidence="1" type="ORF">S03H2_37293</name>
</gene>
<sequence>PNIQYLILLLSNSSDEIEGKRSNLEVSVKFRLNTHIQGHRELISRSGHKTTLYLDFNPPNIGFYLGNTHFKHEIFTYHLGH</sequence>
<accession>X1GTJ0</accession>
<dbReference type="AlphaFoldDB" id="X1GTJ0"/>
<feature type="non-terminal residue" evidence="1">
    <location>
        <position position="1"/>
    </location>
</feature>
<protein>
    <submittedName>
        <fullName evidence="1">Uncharacterized protein</fullName>
    </submittedName>
</protein>